<accession>A0A2M3ZQC2</accession>
<protein>
    <submittedName>
        <fullName evidence="2">Putative secreted peptide</fullName>
    </submittedName>
</protein>
<keyword evidence="1" id="KW-1133">Transmembrane helix</keyword>
<name>A0A2M3ZQC2_9DIPT</name>
<sequence length="68" mass="8107">MTSWYGRFPSFMLIFIFISLFGRSHLFANNAKPKRYNNTTRAAFGPFRAREKSIETTKCNRFYTTIER</sequence>
<organism evidence="2">
    <name type="scientific">Anopheles braziliensis</name>
    <dbReference type="NCBI Taxonomy" id="58242"/>
    <lineage>
        <taxon>Eukaryota</taxon>
        <taxon>Metazoa</taxon>
        <taxon>Ecdysozoa</taxon>
        <taxon>Arthropoda</taxon>
        <taxon>Hexapoda</taxon>
        <taxon>Insecta</taxon>
        <taxon>Pterygota</taxon>
        <taxon>Neoptera</taxon>
        <taxon>Endopterygota</taxon>
        <taxon>Diptera</taxon>
        <taxon>Nematocera</taxon>
        <taxon>Culicoidea</taxon>
        <taxon>Culicidae</taxon>
        <taxon>Anophelinae</taxon>
        <taxon>Anopheles</taxon>
    </lineage>
</organism>
<reference evidence="2" key="1">
    <citation type="submission" date="2018-01" db="EMBL/GenBank/DDBJ databases">
        <title>An insight into the sialome of Amazonian anophelines.</title>
        <authorList>
            <person name="Ribeiro J.M."/>
            <person name="Scarpassa V."/>
            <person name="Calvo E."/>
        </authorList>
    </citation>
    <scope>NUCLEOTIDE SEQUENCE</scope>
    <source>
        <tissue evidence="2">Salivary glands</tissue>
    </source>
</reference>
<feature type="transmembrane region" description="Helical" evidence="1">
    <location>
        <begin position="6"/>
        <end position="26"/>
    </location>
</feature>
<dbReference type="AlphaFoldDB" id="A0A2M3ZQC2"/>
<evidence type="ECO:0000256" key="1">
    <source>
        <dbReference type="SAM" id="Phobius"/>
    </source>
</evidence>
<proteinExistence type="predicted"/>
<dbReference type="EMBL" id="GGFM01009993">
    <property type="protein sequence ID" value="MBW30744.1"/>
    <property type="molecule type" value="Transcribed_RNA"/>
</dbReference>
<keyword evidence="1" id="KW-0812">Transmembrane</keyword>
<evidence type="ECO:0000313" key="2">
    <source>
        <dbReference type="EMBL" id="MBW30744.1"/>
    </source>
</evidence>
<keyword evidence="1" id="KW-0472">Membrane</keyword>